<accession>A0A402BJ81</accession>
<comment type="caution">
    <text evidence="2">The sequence shown here is derived from an EMBL/GenBank/DDBJ whole genome shotgun (WGS) entry which is preliminary data.</text>
</comment>
<feature type="compositionally biased region" description="Basic and acidic residues" evidence="1">
    <location>
        <begin position="73"/>
        <end position="82"/>
    </location>
</feature>
<feature type="region of interest" description="Disordered" evidence="1">
    <location>
        <begin position="64"/>
        <end position="84"/>
    </location>
</feature>
<reference evidence="3" key="1">
    <citation type="submission" date="2018-12" db="EMBL/GenBank/DDBJ databases">
        <title>Tengunoibacter tsumagoiensis gen. nov., sp. nov., Dictyobacter kobayashii sp. nov., D. alpinus sp. nov., and D. joshuensis sp. nov. and description of Dictyobacteraceae fam. nov. within the order Ktedonobacterales isolated from Tengu-no-mugimeshi.</title>
        <authorList>
            <person name="Wang C.M."/>
            <person name="Zheng Y."/>
            <person name="Sakai Y."/>
            <person name="Toyoda A."/>
            <person name="Minakuchi Y."/>
            <person name="Abe K."/>
            <person name="Yokota A."/>
            <person name="Yabe S."/>
        </authorList>
    </citation>
    <scope>NUCLEOTIDE SEQUENCE [LARGE SCALE GENOMIC DNA]</scope>
    <source>
        <strain evidence="3">Uno16</strain>
    </source>
</reference>
<proteinExistence type="predicted"/>
<sequence length="124" mass="14620">MCYYSSRNYRIIRVMFWSFPYLLWQAFGDWSGFLVGVMVAVILTTMFNNLFRANNLNMTSTARQRPLHTAEFQPRRQEEDSYSRGYQAEAEVYHAGSYPNHEGEVQPQYEEMQVPYPEMPPMGP</sequence>
<protein>
    <submittedName>
        <fullName evidence="2">Uncharacterized protein</fullName>
    </submittedName>
</protein>
<keyword evidence="3" id="KW-1185">Reference proteome</keyword>
<dbReference type="Proteomes" id="UP000287171">
    <property type="component" value="Unassembled WGS sequence"/>
</dbReference>
<gene>
    <name evidence="2" type="ORF">KDA_68060</name>
</gene>
<organism evidence="2 3">
    <name type="scientific">Dictyobacter alpinus</name>
    <dbReference type="NCBI Taxonomy" id="2014873"/>
    <lineage>
        <taxon>Bacteria</taxon>
        <taxon>Bacillati</taxon>
        <taxon>Chloroflexota</taxon>
        <taxon>Ktedonobacteria</taxon>
        <taxon>Ktedonobacterales</taxon>
        <taxon>Dictyobacteraceae</taxon>
        <taxon>Dictyobacter</taxon>
    </lineage>
</organism>
<dbReference type="RefSeq" id="WP_126631301.1">
    <property type="nucleotide sequence ID" value="NZ_BIFT01000002.1"/>
</dbReference>
<dbReference type="EMBL" id="BIFT01000002">
    <property type="protein sequence ID" value="GCE31322.1"/>
    <property type="molecule type" value="Genomic_DNA"/>
</dbReference>
<evidence type="ECO:0000256" key="1">
    <source>
        <dbReference type="SAM" id="MobiDB-lite"/>
    </source>
</evidence>
<name>A0A402BJ81_9CHLR</name>
<dbReference type="AlphaFoldDB" id="A0A402BJ81"/>
<evidence type="ECO:0000313" key="2">
    <source>
        <dbReference type="EMBL" id="GCE31322.1"/>
    </source>
</evidence>
<evidence type="ECO:0000313" key="3">
    <source>
        <dbReference type="Proteomes" id="UP000287171"/>
    </source>
</evidence>